<feature type="domain" description="PDZ" evidence="12">
    <location>
        <begin position="289"/>
        <end position="331"/>
    </location>
</feature>
<evidence type="ECO:0000256" key="10">
    <source>
        <dbReference type="SAM" id="Phobius"/>
    </source>
</evidence>
<dbReference type="InterPro" id="IPR041489">
    <property type="entry name" value="PDZ_6"/>
</dbReference>
<keyword evidence="6" id="KW-0653">Protein transport</keyword>
<evidence type="ECO:0000256" key="4">
    <source>
        <dbReference type="ARBA" id="ARBA00022519"/>
    </source>
</evidence>
<dbReference type="GO" id="GO:0005886">
    <property type="term" value="C:plasma membrane"/>
    <property type="evidence" value="ECO:0007669"/>
    <property type="project" value="UniProtKB-SubCell"/>
</dbReference>
<dbReference type="InterPro" id="IPR036034">
    <property type="entry name" value="PDZ_sf"/>
</dbReference>
<dbReference type="InterPro" id="IPR024961">
    <property type="entry name" value="T2SS_GspC_N"/>
</dbReference>
<dbReference type="Gene3D" id="2.30.42.10">
    <property type="match status" value="1"/>
</dbReference>
<evidence type="ECO:0000256" key="1">
    <source>
        <dbReference type="ARBA" id="ARBA00004533"/>
    </source>
</evidence>
<dbReference type="Proteomes" id="UP000192491">
    <property type="component" value="Unassembled WGS sequence"/>
</dbReference>
<protein>
    <recommendedName>
        <fullName evidence="15">Type II secretion system protein GspC</fullName>
    </recommendedName>
</protein>
<keyword evidence="8 10" id="KW-0472">Membrane</keyword>
<evidence type="ECO:0000256" key="9">
    <source>
        <dbReference type="SAM" id="MobiDB-lite"/>
    </source>
</evidence>
<evidence type="ECO:0000256" key="7">
    <source>
        <dbReference type="ARBA" id="ARBA00022989"/>
    </source>
</evidence>
<evidence type="ECO:0000256" key="2">
    <source>
        <dbReference type="ARBA" id="ARBA00022448"/>
    </source>
</evidence>
<dbReference type="Gene3D" id="2.30.30.830">
    <property type="match status" value="1"/>
</dbReference>
<evidence type="ECO:0000256" key="3">
    <source>
        <dbReference type="ARBA" id="ARBA00022475"/>
    </source>
</evidence>
<evidence type="ECO:0000259" key="12">
    <source>
        <dbReference type="Pfam" id="PF17820"/>
    </source>
</evidence>
<dbReference type="Pfam" id="PF17820">
    <property type="entry name" value="PDZ_6"/>
    <property type="match status" value="1"/>
</dbReference>
<keyword evidence="7 10" id="KW-1133">Transmembrane helix</keyword>
<comment type="caution">
    <text evidence="13">The sequence shown here is derived from an EMBL/GenBank/DDBJ whole genome shotgun (WGS) entry which is preliminary data.</text>
</comment>
<keyword evidence="2" id="KW-0813">Transport</keyword>
<evidence type="ECO:0000259" key="11">
    <source>
        <dbReference type="Pfam" id="PF11356"/>
    </source>
</evidence>
<evidence type="ECO:0008006" key="15">
    <source>
        <dbReference type="Google" id="ProtNLM"/>
    </source>
</evidence>
<sequence length="343" mass="36483">MQGTQHARWFDRLLGRAPDYVSFGLVIVFGFLLARLAWLFFPADPLALSNTPDAGAGGNNPVTQTQSLGDKLASYHLFGQYQVDSTKPVTAPIQNTQLALKLQGLYAPSKGARFAVIEESGKQNTFGIGENIGASGAVLEQVLGDHVLLRRNGSLEKLALPKLGQSNGGGGAQAGIGNLPTDLPVPTPDFSQPPVEAEMMPPPEMFTPTDGAIPPPQNEPMPPPEQPPQQPMVEPAAEGDAANLGDFRQAVLNNNMRLMEVASPQPYERDGKFLGFQLSPGSNVAMFNQLGLQAGDIVTAVNGTTLENPAIAMRLLQEAATASQVNLNITRNGQEVSLPINFQ</sequence>
<dbReference type="SUPFAM" id="SSF50156">
    <property type="entry name" value="PDZ domain-like"/>
    <property type="match status" value="1"/>
</dbReference>
<dbReference type="AlphaFoldDB" id="A0A1Y1QFP6"/>
<evidence type="ECO:0000256" key="8">
    <source>
        <dbReference type="ARBA" id="ARBA00023136"/>
    </source>
</evidence>
<feature type="compositionally biased region" description="Pro residues" evidence="9">
    <location>
        <begin position="213"/>
        <end position="230"/>
    </location>
</feature>
<feature type="transmembrane region" description="Helical" evidence="10">
    <location>
        <begin position="20"/>
        <end position="41"/>
    </location>
</feature>
<reference evidence="13 14" key="1">
    <citation type="submission" date="2017-01" db="EMBL/GenBank/DDBJ databases">
        <title>Novel large sulfur bacteria in the metagenomes of groundwater-fed chemosynthetic microbial mats in the Lake Huron basin.</title>
        <authorList>
            <person name="Sharrar A.M."/>
            <person name="Flood B.E."/>
            <person name="Bailey J.V."/>
            <person name="Jones D.S."/>
            <person name="Biddanda B."/>
            <person name="Ruberg S.A."/>
            <person name="Marcus D.N."/>
            <person name="Dick G.J."/>
        </authorList>
    </citation>
    <scope>NUCLEOTIDE SEQUENCE [LARGE SCALE GENOMIC DNA]</scope>
    <source>
        <strain evidence="13">A8</strain>
    </source>
</reference>
<evidence type="ECO:0000313" key="14">
    <source>
        <dbReference type="Proteomes" id="UP000192491"/>
    </source>
</evidence>
<feature type="region of interest" description="Disordered" evidence="9">
    <location>
        <begin position="208"/>
        <end position="235"/>
    </location>
</feature>
<proteinExistence type="predicted"/>
<dbReference type="GO" id="GO:0015031">
    <property type="term" value="P:protein transport"/>
    <property type="evidence" value="ECO:0007669"/>
    <property type="project" value="UniProtKB-KW"/>
</dbReference>
<name>A0A1Y1QFP6_9GAMM</name>
<dbReference type="Pfam" id="PF11356">
    <property type="entry name" value="T2SSC"/>
    <property type="match status" value="1"/>
</dbReference>
<keyword evidence="5 10" id="KW-0812">Transmembrane</keyword>
<evidence type="ECO:0000313" key="13">
    <source>
        <dbReference type="EMBL" id="OQX04275.1"/>
    </source>
</evidence>
<organism evidence="13 14">
    <name type="scientific">Thiothrix lacustris</name>
    <dbReference type="NCBI Taxonomy" id="525917"/>
    <lineage>
        <taxon>Bacteria</taxon>
        <taxon>Pseudomonadati</taxon>
        <taxon>Pseudomonadota</taxon>
        <taxon>Gammaproteobacteria</taxon>
        <taxon>Thiotrichales</taxon>
        <taxon>Thiotrichaceae</taxon>
        <taxon>Thiothrix</taxon>
    </lineage>
</organism>
<evidence type="ECO:0000256" key="5">
    <source>
        <dbReference type="ARBA" id="ARBA00022692"/>
    </source>
</evidence>
<accession>A0A1Y1QFP6</accession>
<feature type="domain" description="Type II secretion system protein GspC N-terminal" evidence="11">
    <location>
        <begin position="26"/>
        <end position="160"/>
    </location>
</feature>
<comment type="subcellular location">
    <subcellularLocation>
        <location evidence="1">Cell inner membrane</location>
    </subcellularLocation>
</comment>
<keyword evidence="3" id="KW-1003">Cell membrane</keyword>
<dbReference type="EMBL" id="MTEJ01000349">
    <property type="protein sequence ID" value="OQX04275.1"/>
    <property type="molecule type" value="Genomic_DNA"/>
</dbReference>
<evidence type="ECO:0000256" key="6">
    <source>
        <dbReference type="ARBA" id="ARBA00022927"/>
    </source>
</evidence>
<gene>
    <name evidence="13" type="ORF">BWK73_36760</name>
</gene>
<keyword evidence="4" id="KW-0997">Cell inner membrane</keyword>